<protein>
    <recommendedName>
        <fullName evidence="19">S-layer glycoprotein</fullName>
    </recommendedName>
</protein>
<keyword evidence="4" id="KW-1003">Cell membrane</keyword>
<dbReference type="Pfam" id="PF18204">
    <property type="entry name" value="PGF-CTERM"/>
    <property type="match status" value="1"/>
</dbReference>
<evidence type="ECO:0000256" key="7">
    <source>
        <dbReference type="ARBA" id="ARBA00022601"/>
    </source>
</evidence>
<evidence type="ECO:0000313" key="18">
    <source>
        <dbReference type="Proteomes" id="UP000185608"/>
    </source>
</evidence>
<keyword evidence="6" id="KW-0964">Secreted</keyword>
<dbReference type="PATRIC" id="fig|1855411.3.peg.1544"/>
<comment type="subcellular location">
    <subcellularLocation>
        <location evidence="1">Cell membrane</location>
    </subcellularLocation>
    <subcellularLocation>
        <location evidence="2">Secreted</location>
        <location evidence="2">Cell wall</location>
        <location evidence="2">S-layer</location>
    </subcellularLocation>
</comment>
<keyword evidence="7" id="KW-0701">S-layer</keyword>
<reference evidence="17 18" key="1">
    <citation type="submission" date="2016-06" db="EMBL/GenBank/DDBJ databases">
        <title>Discovery of anaerobic lithoheterotrophic haloarchaeon capable of sulfur respiration by hydrogen and formate.</title>
        <authorList>
            <person name="Sorokin D.Y."/>
            <person name="Kublanov I.V."/>
            <person name="Roman P."/>
            <person name="Sinninghe Damste J.S."/>
            <person name="Golyshin P.N."/>
            <person name="Rojo D."/>
            <person name="Ciordia S."/>
            <person name="Mena Md.C."/>
            <person name="Ferrer M."/>
            <person name="Smedile F."/>
            <person name="Messina E."/>
            <person name="La Cono V."/>
            <person name="Yakimov M.M."/>
        </authorList>
    </citation>
    <scope>NUCLEOTIDE SEQUENCE [LARGE SCALE GENOMIC DNA]</scope>
    <source>
        <strain evidence="17 18">HTSR1</strain>
    </source>
</reference>
<feature type="compositionally biased region" description="Acidic residues" evidence="13">
    <location>
        <begin position="728"/>
        <end position="746"/>
    </location>
</feature>
<keyword evidence="10 14" id="KW-1133">Transmembrane helix</keyword>
<gene>
    <name evidence="17" type="ORF">HTSR_1542</name>
</gene>
<dbReference type="NCBIfam" id="NF045517">
    <property type="entry name" value="halo_surf_dom"/>
    <property type="match status" value="1"/>
</dbReference>
<dbReference type="NCBIfam" id="TIGR04126">
    <property type="entry name" value="PGF_CTERM"/>
    <property type="match status" value="1"/>
</dbReference>
<evidence type="ECO:0008006" key="19">
    <source>
        <dbReference type="Google" id="ProtNLM"/>
    </source>
</evidence>
<name>A0A1D8S5U7_9EURY</name>
<evidence type="ECO:0000256" key="5">
    <source>
        <dbReference type="ARBA" id="ARBA00022512"/>
    </source>
</evidence>
<evidence type="ECO:0000256" key="4">
    <source>
        <dbReference type="ARBA" id="ARBA00022475"/>
    </source>
</evidence>
<evidence type="ECO:0000256" key="6">
    <source>
        <dbReference type="ARBA" id="ARBA00022525"/>
    </source>
</evidence>
<evidence type="ECO:0000256" key="2">
    <source>
        <dbReference type="ARBA" id="ARBA00004237"/>
    </source>
</evidence>
<sequence>MTSNNGKLRALFLAALMVLSITVGSIAFAGSAAAHTADTLDDDPNYDDADGNLSASAWQGQELFLHNGSNTELDTDSELAVHAVNDDRDGIEAAPIQEFSLSENLTYLLDTSRYDNGEYVIINQTTDKALKFVEGAGQSETYNTTDSEVTSASFTISTQDFSAEFVDSDDDPVDEVEDEGDDATEYISFDSNRRTFDVWVNSDSLDQDELEDIFNRSNQWEETDWDDDDGLKLEDASEGDYEVNFTGIDTGDYDFSFEVTDTEVSDSDSITVTEKGEGSVDFVESSVDVSQGGVAEIQLELSDTDKGRLLIGDWDDDGFQLNVTVEDDGDDQVTVYFNTLKASQQNEEDLVDNNDVVWADTEEEDDEVTEAIVHENVSSILDTGNYELATHTASYVDAQDSPDNVGSMYINEPSVNSVNTWVASADNIDDVDEFSELQTAIEDGKVTESSSIAAGDLLEGGADGDVLITQIDASGIDGLMRTEEADFDQEEGTIEFDGDSLTEYNEDADNFSKEDQAGITGYSLWMEEQDPGANTDETEFDFAGKNAIDKVYFDGEGNYYVIAETTSIVGNADTGEIEDDDTFTVEFNLKDNFLLDYDEDDWDDDNSDNYETVTTDLTFEEPDVGFDVTDVDGTDYVTVSAAAEQAISGTTNVAPGSEIDVRATGEDEARFVLEQSDVVVQNDGTFSAEFDFSEQAAGDEFTARAYGGTLGALDTDDQEADGLIQEAQPEETTTEEPADTTTEEPADTTTTTEEPADTTTEAPADTTTEAPTETPTETPGFTMGLALVALLGAALLALRRQN</sequence>
<organism evidence="17 18">
    <name type="scientific">Halodesulfurarchaeum formicicum</name>
    <dbReference type="NCBI Taxonomy" id="1873524"/>
    <lineage>
        <taxon>Archaea</taxon>
        <taxon>Methanobacteriati</taxon>
        <taxon>Methanobacteriota</taxon>
        <taxon>Stenosarchaea group</taxon>
        <taxon>Halobacteria</taxon>
        <taxon>Halobacteriales</taxon>
        <taxon>Halobacteriaceae</taxon>
        <taxon>Halodesulfurarchaeum</taxon>
    </lineage>
</organism>
<evidence type="ECO:0000256" key="12">
    <source>
        <dbReference type="ARBA" id="ARBA00023180"/>
    </source>
</evidence>
<dbReference type="EMBL" id="CP016070">
    <property type="protein sequence ID" value="AOW80715.1"/>
    <property type="molecule type" value="Genomic_DNA"/>
</dbReference>
<dbReference type="InterPro" id="IPR026371">
    <property type="entry name" value="PGF_CTERM"/>
</dbReference>
<comment type="similarity">
    <text evidence="3">Belongs to the halobacterial S-layer protein family.</text>
</comment>
<dbReference type="Pfam" id="PF25162">
    <property type="entry name" value="DUF7827"/>
    <property type="match status" value="1"/>
</dbReference>
<evidence type="ECO:0000256" key="11">
    <source>
        <dbReference type="ARBA" id="ARBA00023136"/>
    </source>
</evidence>
<evidence type="ECO:0000256" key="9">
    <source>
        <dbReference type="ARBA" id="ARBA00022729"/>
    </source>
</evidence>
<evidence type="ECO:0000256" key="1">
    <source>
        <dbReference type="ARBA" id="ARBA00004236"/>
    </source>
</evidence>
<feature type="transmembrane region" description="Helical" evidence="14">
    <location>
        <begin position="780"/>
        <end position="798"/>
    </location>
</feature>
<evidence type="ECO:0000313" key="17">
    <source>
        <dbReference type="EMBL" id="AOW80715.1"/>
    </source>
</evidence>
<accession>A0A1D8S5U7</accession>
<dbReference type="InterPro" id="IPR026452">
    <property type="entry name" value="Surf_glycop_sig_pep"/>
</dbReference>
<feature type="domain" description="PGF-CTERM archaeal protein-sorting signal" evidence="15">
    <location>
        <begin position="778"/>
        <end position="800"/>
    </location>
</feature>
<evidence type="ECO:0000256" key="8">
    <source>
        <dbReference type="ARBA" id="ARBA00022692"/>
    </source>
</evidence>
<evidence type="ECO:0000259" key="16">
    <source>
        <dbReference type="Pfam" id="PF25162"/>
    </source>
</evidence>
<dbReference type="KEGG" id="halh:HTSR_1542"/>
<evidence type="ECO:0000259" key="15">
    <source>
        <dbReference type="Pfam" id="PF18204"/>
    </source>
</evidence>
<feature type="region of interest" description="Disordered" evidence="13">
    <location>
        <begin position="726"/>
        <end position="780"/>
    </location>
</feature>
<feature type="domain" description="DUF7827" evidence="16">
    <location>
        <begin position="272"/>
        <end position="392"/>
    </location>
</feature>
<dbReference type="NCBIfam" id="TIGR04207">
    <property type="entry name" value="halo_sig_pep"/>
    <property type="match status" value="1"/>
</dbReference>
<evidence type="ECO:0000256" key="10">
    <source>
        <dbReference type="ARBA" id="ARBA00022989"/>
    </source>
</evidence>
<keyword evidence="11 14" id="KW-0472">Membrane</keyword>
<dbReference type="Proteomes" id="UP000185608">
    <property type="component" value="Chromosome"/>
</dbReference>
<proteinExistence type="inferred from homology"/>
<keyword evidence="12" id="KW-0325">Glycoprotein</keyword>
<evidence type="ECO:0000256" key="13">
    <source>
        <dbReference type="SAM" id="MobiDB-lite"/>
    </source>
</evidence>
<dbReference type="GO" id="GO:0030115">
    <property type="term" value="C:S-layer"/>
    <property type="evidence" value="ECO:0007669"/>
    <property type="project" value="UniProtKB-SubCell"/>
</dbReference>
<dbReference type="GO" id="GO:0005886">
    <property type="term" value="C:plasma membrane"/>
    <property type="evidence" value="ECO:0007669"/>
    <property type="project" value="UniProtKB-SubCell"/>
</dbReference>
<keyword evidence="5" id="KW-0134">Cell wall</keyword>
<feature type="compositionally biased region" description="Low complexity" evidence="13">
    <location>
        <begin position="747"/>
        <end position="780"/>
    </location>
</feature>
<dbReference type="InterPro" id="IPR057149">
    <property type="entry name" value="DUF7827"/>
</dbReference>
<keyword evidence="8 14" id="KW-0812">Transmembrane</keyword>
<keyword evidence="9" id="KW-0732">Signal</keyword>
<evidence type="ECO:0000256" key="3">
    <source>
        <dbReference type="ARBA" id="ARBA00009327"/>
    </source>
</evidence>
<dbReference type="AlphaFoldDB" id="A0A1D8S5U7"/>
<evidence type="ECO:0000256" key="14">
    <source>
        <dbReference type="SAM" id="Phobius"/>
    </source>
</evidence>